<dbReference type="Pfam" id="PF03167">
    <property type="entry name" value="UDG"/>
    <property type="match status" value="1"/>
</dbReference>
<dbReference type="InterPro" id="IPR025404">
    <property type="entry name" value="DUF4130"/>
</dbReference>
<keyword evidence="5" id="KW-0227">DNA damage</keyword>
<keyword evidence="4" id="KW-0479">Metal-binding</keyword>
<keyword evidence="7" id="KW-0408">Iron</keyword>
<keyword evidence="9" id="KW-0234">DNA repair</keyword>
<feature type="domain" description="Uracil-DNA glycosylase-like" evidence="10">
    <location>
        <begin position="338"/>
        <end position="498"/>
    </location>
</feature>
<dbReference type="NCBIfam" id="TIGR03915">
    <property type="entry name" value="SAM_7_link_chp"/>
    <property type="match status" value="1"/>
</dbReference>
<evidence type="ECO:0000256" key="7">
    <source>
        <dbReference type="ARBA" id="ARBA00023004"/>
    </source>
</evidence>
<dbReference type="GO" id="GO:0046872">
    <property type="term" value="F:metal ion binding"/>
    <property type="evidence" value="ECO:0007669"/>
    <property type="project" value="UniProtKB-KW"/>
</dbReference>
<dbReference type="STRING" id="1672749.BJF92_19710"/>
<dbReference type="GO" id="GO:0051539">
    <property type="term" value="F:4 iron, 4 sulfur cluster binding"/>
    <property type="evidence" value="ECO:0007669"/>
    <property type="project" value="UniProtKB-KW"/>
</dbReference>
<dbReference type="AlphaFoldDB" id="A0A1Q9ALT9"/>
<dbReference type="EMBL" id="MKIO01000024">
    <property type="protein sequence ID" value="OLP56219.1"/>
    <property type="molecule type" value="Genomic_DNA"/>
</dbReference>
<dbReference type="PANTHER" id="PTHR33693:SF9">
    <property type="entry name" value="TYPE-4 URACIL-DNA GLYCOSYLASE"/>
    <property type="match status" value="1"/>
</dbReference>
<dbReference type="OrthoDB" id="5290748at2"/>
<evidence type="ECO:0000256" key="3">
    <source>
        <dbReference type="ARBA" id="ARBA00022485"/>
    </source>
</evidence>
<reference evidence="11 12" key="1">
    <citation type="submission" date="2016-09" db="EMBL/GenBank/DDBJ databases">
        <title>Rhizobium sp. nov., a novel species isolated from the rice rhizosphere.</title>
        <authorList>
            <person name="Zhao J."/>
            <person name="Zhang X."/>
        </authorList>
    </citation>
    <scope>NUCLEOTIDE SEQUENCE [LARGE SCALE GENOMIC DNA]</scope>
    <source>
        <strain evidence="11 12">MH17</strain>
    </source>
</reference>
<dbReference type="SMART" id="SM00987">
    <property type="entry name" value="UreE_C"/>
    <property type="match status" value="1"/>
</dbReference>
<keyword evidence="8" id="KW-0411">Iron-sulfur</keyword>
<gene>
    <name evidence="11" type="ORF">BJF92_19710</name>
</gene>
<evidence type="ECO:0000256" key="1">
    <source>
        <dbReference type="ARBA" id="ARBA00006521"/>
    </source>
</evidence>
<dbReference type="InterPro" id="IPR051536">
    <property type="entry name" value="UDG_Type-4/5"/>
</dbReference>
<accession>A0A1Q9ALT9</accession>
<name>A0A1Q9ALT9_9HYPH</name>
<dbReference type="InterPro" id="IPR005122">
    <property type="entry name" value="Uracil-DNA_glycosylase-like"/>
</dbReference>
<evidence type="ECO:0000256" key="8">
    <source>
        <dbReference type="ARBA" id="ARBA00023014"/>
    </source>
</evidence>
<dbReference type="CDD" id="cd10030">
    <property type="entry name" value="UDG-F4_TTUDGA_SPO1dp_like"/>
    <property type="match status" value="1"/>
</dbReference>
<evidence type="ECO:0000256" key="5">
    <source>
        <dbReference type="ARBA" id="ARBA00022763"/>
    </source>
</evidence>
<keyword evidence="6" id="KW-0378">Hydrolase</keyword>
<evidence type="ECO:0000256" key="4">
    <source>
        <dbReference type="ARBA" id="ARBA00022723"/>
    </source>
</evidence>
<dbReference type="InterPro" id="IPR036895">
    <property type="entry name" value="Uracil-DNA_glycosylase-like_sf"/>
</dbReference>
<proteinExistence type="inferred from homology"/>
<evidence type="ECO:0000313" key="11">
    <source>
        <dbReference type="EMBL" id="OLP56219.1"/>
    </source>
</evidence>
<dbReference type="NCBIfam" id="TIGR00758">
    <property type="entry name" value="UDG_fam4"/>
    <property type="match status" value="1"/>
</dbReference>
<dbReference type="Proteomes" id="UP000186143">
    <property type="component" value="Unassembled WGS sequence"/>
</dbReference>
<dbReference type="Gene3D" id="3.40.470.10">
    <property type="entry name" value="Uracil-DNA glycosylase-like domain"/>
    <property type="match status" value="1"/>
</dbReference>
<dbReference type="InterPro" id="IPR005273">
    <property type="entry name" value="Ura-DNA_glyco_family4"/>
</dbReference>
<protein>
    <recommendedName>
        <fullName evidence="2">Type-4 uracil-DNA glycosylase</fullName>
    </recommendedName>
</protein>
<organism evidence="11 12">
    <name type="scientific">Xaviernesmea rhizosphaerae</name>
    <dbReference type="NCBI Taxonomy" id="1672749"/>
    <lineage>
        <taxon>Bacteria</taxon>
        <taxon>Pseudomonadati</taxon>
        <taxon>Pseudomonadota</taxon>
        <taxon>Alphaproteobacteria</taxon>
        <taxon>Hyphomicrobiales</taxon>
        <taxon>Rhizobiaceae</taxon>
        <taxon>Rhizobium/Agrobacterium group</taxon>
        <taxon>Xaviernesmea</taxon>
    </lineage>
</organism>
<evidence type="ECO:0000313" key="12">
    <source>
        <dbReference type="Proteomes" id="UP000186143"/>
    </source>
</evidence>
<sequence length="507" mass="56543">MTRIRITLEGVGALDEWRQAARGLIARAIPPEAVDWTSRRDATDLFADSKGLSGSAPLSTVQAATDAPRPQEAMPSFAVPRDFITLAEAVLCHSDPSRFDLLYRLLWRLRGQRDLLADVSDPEVARALALAKSVRRDAHKMTAFVRFKELAPDETGSDGNRRRFFAWFEPDHYIVARTAPFFERRFNDMDWIIATPKGTAAWNGERLSVTHDSHETVPRPNLTDDADGLWRTYFRNIFNPARLKVKAMQAEMPKKYWKNLPEAALIPELIAGAEARVREMAARAPTHPPAFHAGAGRKARENVVEGEAPPEGTIEALRSAAASCTRCPLHCNATQTVFGEGPDDAKVMVVGEQPGDQEDLAGRPFIGPAGRMFDKIAHEAGLARDVLYVTNAVKHFKYEPRGKRRLHKTPNAGEIRACRWWLTGEIAIVKPKLIVAMGATALTSVMNHTEKLADHRGRFTELGEGRTLYTTVHPSYLLRLPDEARRQEEIARFRADLAAVKEAQARL</sequence>
<dbReference type="Pfam" id="PF13566">
    <property type="entry name" value="DUF4130"/>
    <property type="match status" value="1"/>
</dbReference>
<dbReference type="GO" id="GO:0097506">
    <property type="term" value="F:deaminated base DNA N-glycosylase activity"/>
    <property type="evidence" value="ECO:0007669"/>
    <property type="project" value="UniProtKB-ARBA"/>
</dbReference>
<evidence type="ECO:0000256" key="9">
    <source>
        <dbReference type="ARBA" id="ARBA00023204"/>
    </source>
</evidence>
<dbReference type="PANTHER" id="PTHR33693">
    <property type="entry name" value="TYPE-5 URACIL-DNA GLYCOSYLASE"/>
    <property type="match status" value="1"/>
</dbReference>
<evidence type="ECO:0000256" key="6">
    <source>
        <dbReference type="ARBA" id="ARBA00022801"/>
    </source>
</evidence>
<dbReference type="GO" id="GO:0006281">
    <property type="term" value="P:DNA repair"/>
    <property type="evidence" value="ECO:0007669"/>
    <property type="project" value="UniProtKB-KW"/>
</dbReference>
<dbReference type="InterPro" id="IPR023875">
    <property type="entry name" value="DNA_repair_put"/>
</dbReference>
<evidence type="ECO:0000259" key="10">
    <source>
        <dbReference type="SMART" id="SM00986"/>
    </source>
</evidence>
<dbReference type="SUPFAM" id="SSF52141">
    <property type="entry name" value="Uracil-DNA glycosylase-like"/>
    <property type="match status" value="1"/>
</dbReference>
<keyword evidence="3" id="KW-0004">4Fe-4S</keyword>
<evidence type="ECO:0000256" key="2">
    <source>
        <dbReference type="ARBA" id="ARBA00019403"/>
    </source>
</evidence>
<comment type="similarity">
    <text evidence="1">Belongs to the uracil-DNA glycosylase (UDG) superfamily. Type 4 (UDGa) family.</text>
</comment>
<comment type="caution">
    <text evidence="11">The sequence shown here is derived from an EMBL/GenBank/DDBJ whole genome shotgun (WGS) entry which is preliminary data.</text>
</comment>
<dbReference type="NCBIfam" id="TIGR03914">
    <property type="entry name" value="UDG_fam_dom"/>
    <property type="match status" value="1"/>
</dbReference>
<dbReference type="SMART" id="SM00986">
    <property type="entry name" value="UDG"/>
    <property type="match status" value="1"/>
</dbReference>